<evidence type="ECO:0000313" key="3">
    <source>
        <dbReference type="Proteomes" id="UP000198211"/>
    </source>
</evidence>
<dbReference type="InterPro" id="IPR038717">
    <property type="entry name" value="Tc1-like_DDE_dom"/>
</dbReference>
<evidence type="ECO:0000313" key="2">
    <source>
        <dbReference type="EMBL" id="OWZ13454.1"/>
    </source>
</evidence>
<gene>
    <name evidence="2" type="ORF">PHMEG_00013212</name>
</gene>
<dbReference type="PANTHER" id="PTHR46564">
    <property type="entry name" value="TRANSPOSASE"/>
    <property type="match status" value="1"/>
</dbReference>
<dbReference type="OrthoDB" id="124912at2759"/>
<keyword evidence="3" id="KW-1185">Reference proteome</keyword>
<comment type="caution">
    <text evidence="2">The sequence shown here is derived from an EMBL/GenBank/DDBJ whole genome shotgun (WGS) entry which is preliminary data.</text>
</comment>
<dbReference type="AlphaFoldDB" id="A0A225W7T1"/>
<dbReference type="Gene3D" id="3.30.420.10">
    <property type="entry name" value="Ribonuclease H-like superfamily/Ribonuclease H"/>
    <property type="match status" value="1"/>
</dbReference>
<name>A0A225W7T1_9STRA</name>
<dbReference type="EMBL" id="NBNE01001575">
    <property type="protein sequence ID" value="OWZ13454.1"/>
    <property type="molecule type" value="Genomic_DNA"/>
</dbReference>
<proteinExistence type="predicted"/>
<dbReference type="InterPro" id="IPR036397">
    <property type="entry name" value="RNaseH_sf"/>
</dbReference>
<evidence type="ECO:0000259" key="1">
    <source>
        <dbReference type="Pfam" id="PF13358"/>
    </source>
</evidence>
<sequence>MYVYDVQLGVISSVLGVSKRSLTRWYLRFNETGNVDKKASSEKSSKWGTVEDTFTRSNFHSVFMNEIAPYLNPWPLPRSIVIIDNDKIHMYQELHALVHATGALLFFLPPYSPDLNPIEVGFPFLKRSIQRHANMTFRESLRAGLKIAVHYCTKKRGEFVWPLRILL</sequence>
<organism evidence="2 3">
    <name type="scientific">Phytophthora megakarya</name>
    <dbReference type="NCBI Taxonomy" id="4795"/>
    <lineage>
        <taxon>Eukaryota</taxon>
        <taxon>Sar</taxon>
        <taxon>Stramenopiles</taxon>
        <taxon>Oomycota</taxon>
        <taxon>Peronosporomycetes</taxon>
        <taxon>Peronosporales</taxon>
        <taxon>Peronosporaceae</taxon>
        <taxon>Phytophthora</taxon>
    </lineage>
</organism>
<dbReference type="STRING" id="4795.A0A225W7T1"/>
<protein>
    <submittedName>
        <fullName evidence="2">Transposase</fullName>
    </submittedName>
</protein>
<dbReference type="GO" id="GO:0003676">
    <property type="term" value="F:nucleic acid binding"/>
    <property type="evidence" value="ECO:0007669"/>
    <property type="project" value="InterPro"/>
</dbReference>
<reference evidence="3" key="1">
    <citation type="submission" date="2017-03" db="EMBL/GenBank/DDBJ databases">
        <title>Phytopthora megakarya and P. palmivora, two closely related causual agents of cacao black pod achieved similar genome size and gene model numbers by different mechanisms.</title>
        <authorList>
            <person name="Ali S."/>
            <person name="Shao J."/>
            <person name="Larry D.J."/>
            <person name="Kronmiller B."/>
            <person name="Shen D."/>
            <person name="Strem M.D."/>
            <person name="Melnick R.L."/>
            <person name="Guiltinan M.J."/>
            <person name="Tyler B.M."/>
            <person name="Meinhardt L.W."/>
            <person name="Bailey B.A."/>
        </authorList>
    </citation>
    <scope>NUCLEOTIDE SEQUENCE [LARGE SCALE GENOMIC DNA]</scope>
    <source>
        <strain evidence="3">zdho120</strain>
    </source>
</reference>
<dbReference type="Proteomes" id="UP000198211">
    <property type="component" value="Unassembled WGS sequence"/>
</dbReference>
<feature type="domain" description="Tc1-like transposase DDE" evidence="1">
    <location>
        <begin position="47"/>
        <end position="142"/>
    </location>
</feature>
<accession>A0A225W7T1</accession>
<dbReference type="PANTHER" id="PTHR46564:SF1">
    <property type="entry name" value="TRANSPOSASE"/>
    <property type="match status" value="1"/>
</dbReference>
<dbReference type="Pfam" id="PF13358">
    <property type="entry name" value="DDE_3"/>
    <property type="match status" value="1"/>
</dbReference>